<evidence type="ECO:0000313" key="2">
    <source>
        <dbReference type="EMBL" id="KAH7329680.1"/>
    </source>
</evidence>
<comment type="caution">
    <text evidence="2">The sequence shown here is derived from an EMBL/GenBank/DDBJ whole genome shotgun (WGS) entry which is preliminary data.</text>
</comment>
<dbReference type="InterPro" id="IPR037175">
    <property type="entry name" value="KFase_sf"/>
</dbReference>
<reference evidence="2" key="1">
    <citation type="journal article" date="2021" name="Nat. Commun.">
        <title>Genetic determinants of endophytism in the Arabidopsis root mycobiome.</title>
        <authorList>
            <person name="Mesny F."/>
            <person name="Miyauchi S."/>
            <person name="Thiergart T."/>
            <person name="Pickel B."/>
            <person name="Atanasova L."/>
            <person name="Karlsson M."/>
            <person name="Huettel B."/>
            <person name="Barry K.W."/>
            <person name="Haridas S."/>
            <person name="Chen C."/>
            <person name="Bauer D."/>
            <person name="Andreopoulos W."/>
            <person name="Pangilinan J."/>
            <person name="LaButti K."/>
            <person name="Riley R."/>
            <person name="Lipzen A."/>
            <person name="Clum A."/>
            <person name="Drula E."/>
            <person name="Henrissat B."/>
            <person name="Kohler A."/>
            <person name="Grigoriev I.V."/>
            <person name="Martin F.M."/>
            <person name="Hacquard S."/>
        </authorList>
    </citation>
    <scope>NUCLEOTIDE SEQUENCE</scope>
    <source>
        <strain evidence="2">MPI-CAGE-CH-0235</strain>
    </source>
</reference>
<dbReference type="Gene3D" id="3.50.30.50">
    <property type="entry name" value="Putative cyclase"/>
    <property type="match status" value="1"/>
</dbReference>
<dbReference type="PANTHER" id="PTHR34861">
    <property type="match status" value="1"/>
</dbReference>
<gene>
    <name evidence="2" type="ORF">B0I35DRAFT_474251</name>
</gene>
<accession>A0A8K0T6G3</accession>
<dbReference type="GO" id="GO:0019441">
    <property type="term" value="P:L-tryptophan catabolic process to kynurenine"/>
    <property type="evidence" value="ECO:0007669"/>
    <property type="project" value="InterPro"/>
</dbReference>
<dbReference type="PANTHER" id="PTHR34861:SF11">
    <property type="entry name" value="CYCLASE"/>
    <property type="match status" value="1"/>
</dbReference>
<evidence type="ECO:0000256" key="1">
    <source>
        <dbReference type="ARBA" id="ARBA00007865"/>
    </source>
</evidence>
<dbReference type="SUPFAM" id="SSF102198">
    <property type="entry name" value="Putative cyclase"/>
    <property type="match status" value="1"/>
</dbReference>
<dbReference type="Pfam" id="PF04199">
    <property type="entry name" value="Cyclase"/>
    <property type="match status" value="1"/>
</dbReference>
<dbReference type="InterPro" id="IPR007325">
    <property type="entry name" value="KFase/CYL"/>
</dbReference>
<organism evidence="2 3">
    <name type="scientific">Stachybotrys elegans</name>
    <dbReference type="NCBI Taxonomy" id="80388"/>
    <lineage>
        <taxon>Eukaryota</taxon>
        <taxon>Fungi</taxon>
        <taxon>Dikarya</taxon>
        <taxon>Ascomycota</taxon>
        <taxon>Pezizomycotina</taxon>
        <taxon>Sordariomycetes</taxon>
        <taxon>Hypocreomycetidae</taxon>
        <taxon>Hypocreales</taxon>
        <taxon>Stachybotryaceae</taxon>
        <taxon>Stachybotrys</taxon>
    </lineage>
</organism>
<sequence>MAPKRPSFDSLPLRAGDPKASAWGLWGTDDELGTLNLLTGDRIQSASKLVLIGETVPLNLPLDAFVKPMNPVRKPCCHNLIVKPAANDDELDINTQGSSHWDGLRHYPYQDTHQYYNGVTQDDISGKDSNSKIGIQNIAERTITGRGVLLDWYSWAEDNNIAIDHFAPHTIPLSQLLEVATQQNVTFEPGDILIIRTGWLLAYRKLSIDARAALPHREVRSSCGVEASEDAIRWHWDQQFAAVASDTVAYEAWPSPKPWGVAMHEVFLSGWGMPIGESFDLEGLAAKCRELSRWTFMFVSVPLNVKGGVASPPGAVAIF</sequence>
<name>A0A8K0T6G3_9HYPO</name>
<keyword evidence="3" id="KW-1185">Reference proteome</keyword>
<dbReference type="Proteomes" id="UP000813444">
    <property type="component" value="Unassembled WGS sequence"/>
</dbReference>
<evidence type="ECO:0000313" key="3">
    <source>
        <dbReference type="Proteomes" id="UP000813444"/>
    </source>
</evidence>
<dbReference type="EMBL" id="JAGPNK010000001">
    <property type="protein sequence ID" value="KAH7329680.1"/>
    <property type="molecule type" value="Genomic_DNA"/>
</dbReference>
<comment type="similarity">
    <text evidence="1">Belongs to the Cyclase 1 superfamily.</text>
</comment>
<dbReference type="OrthoDB" id="5396at2759"/>
<proteinExistence type="inferred from homology"/>
<dbReference type="AlphaFoldDB" id="A0A8K0T6G3"/>
<protein>
    <submittedName>
        <fullName evidence="2">Cyclase-domain-containing protein</fullName>
    </submittedName>
</protein>
<dbReference type="GO" id="GO:0004061">
    <property type="term" value="F:arylformamidase activity"/>
    <property type="evidence" value="ECO:0007669"/>
    <property type="project" value="InterPro"/>
</dbReference>